<organism evidence="2 3">
    <name type="scientific">Salipiger aestuarii</name>
    <dbReference type="NCBI Taxonomy" id="568098"/>
    <lineage>
        <taxon>Bacteria</taxon>
        <taxon>Pseudomonadati</taxon>
        <taxon>Pseudomonadota</taxon>
        <taxon>Alphaproteobacteria</taxon>
        <taxon>Rhodobacterales</taxon>
        <taxon>Roseobacteraceae</taxon>
        <taxon>Salipiger</taxon>
    </lineage>
</organism>
<dbReference type="Pfam" id="PF13417">
    <property type="entry name" value="GST_N_3"/>
    <property type="match status" value="1"/>
</dbReference>
<proteinExistence type="predicted"/>
<feature type="domain" description="GST N-terminal" evidence="1">
    <location>
        <begin position="1"/>
        <end position="79"/>
    </location>
</feature>
<evidence type="ECO:0000313" key="3">
    <source>
        <dbReference type="Proteomes" id="UP000249165"/>
    </source>
</evidence>
<gene>
    <name evidence="2" type="ORF">ATI53_101857</name>
</gene>
<dbReference type="CDD" id="cd03046">
    <property type="entry name" value="GST_N_GTT1_like"/>
    <property type="match status" value="1"/>
</dbReference>
<sequence length="215" mass="24279">MIRLHHVAQSRSMRVLWLLHELGLPVEVVPHSFDRSLRTAEYLALSPAGRVPALELDGTVMFESLAMMEYLCERHPGPLWRAPGTPERADWLSWLHFSETISHHCATLTQQHIILRDDHMRSPIVMQLEARRLGKCYAALDARLDGRDHLLGAFSAVDVAVGQAVYTARHFAALDGVDRVAGWYDRITARPGFAASLPGTGARLYEREFYPAWDN</sequence>
<dbReference type="PROSITE" id="PS50404">
    <property type="entry name" value="GST_NTER"/>
    <property type="match status" value="1"/>
</dbReference>
<dbReference type="SFLD" id="SFLDG01150">
    <property type="entry name" value="Main.1:_Beta-like"/>
    <property type="match status" value="1"/>
</dbReference>
<dbReference type="InterPro" id="IPR036282">
    <property type="entry name" value="Glutathione-S-Trfase_C_sf"/>
</dbReference>
<dbReference type="Gene3D" id="1.20.1050.10">
    <property type="match status" value="1"/>
</dbReference>
<dbReference type="RefSeq" id="WP_009503664.1">
    <property type="nucleotide sequence ID" value="NZ_LIGK01000012.1"/>
</dbReference>
<dbReference type="EMBL" id="QLMG01000018">
    <property type="protein sequence ID" value="RAK16840.1"/>
    <property type="molecule type" value="Genomic_DNA"/>
</dbReference>
<reference evidence="2 3" key="1">
    <citation type="submission" date="2018-06" db="EMBL/GenBank/DDBJ databases">
        <title>Genomic Encyclopedia of Archaeal and Bacterial Type Strains, Phase II (KMG-II): from individual species to whole genera.</title>
        <authorList>
            <person name="Goeker M."/>
        </authorList>
    </citation>
    <scope>NUCLEOTIDE SEQUENCE [LARGE SCALE GENOMIC DNA]</scope>
    <source>
        <strain evidence="2 3">DSM 22011</strain>
    </source>
</reference>
<dbReference type="InterPro" id="IPR004045">
    <property type="entry name" value="Glutathione_S-Trfase_N"/>
</dbReference>
<evidence type="ECO:0000259" key="1">
    <source>
        <dbReference type="PROSITE" id="PS50404"/>
    </source>
</evidence>
<name>A0A327Y6Y0_9RHOB</name>
<dbReference type="Gene3D" id="3.40.30.10">
    <property type="entry name" value="Glutaredoxin"/>
    <property type="match status" value="1"/>
</dbReference>
<keyword evidence="3" id="KW-1185">Reference proteome</keyword>
<dbReference type="SFLD" id="SFLDG00358">
    <property type="entry name" value="Main_(cytGST)"/>
    <property type="match status" value="1"/>
</dbReference>
<accession>A0A327Y6Y0</accession>
<keyword evidence="2" id="KW-0808">Transferase</keyword>
<dbReference type="Proteomes" id="UP000249165">
    <property type="component" value="Unassembled WGS sequence"/>
</dbReference>
<dbReference type="InterPro" id="IPR036249">
    <property type="entry name" value="Thioredoxin-like_sf"/>
</dbReference>
<dbReference type="PANTHER" id="PTHR44051">
    <property type="entry name" value="GLUTATHIONE S-TRANSFERASE-RELATED"/>
    <property type="match status" value="1"/>
</dbReference>
<dbReference type="PANTHER" id="PTHR44051:SF8">
    <property type="entry name" value="GLUTATHIONE S-TRANSFERASE GSTA"/>
    <property type="match status" value="1"/>
</dbReference>
<protein>
    <submittedName>
        <fullName evidence="2">Glutathione S-transferase</fullName>
    </submittedName>
</protein>
<dbReference type="InterPro" id="IPR040079">
    <property type="entry name" value="Glutathione_S-Trfase"/>
</dbReference>
<evidence type="ECO:0000313" key="2">
    <source>
        <dbReference type="EMBL" id="RAK16840.1"/>
    </source>
</evidence>
<dbReference type="SUPFAM" id="SSF47616">
    <property type="entry name" value="GST C-terminal domain-like"/>
    <property type="match status" value="1"/>
</dbReference>
<dbReference type="SFLD" id="SFLDS00019">
    <property type="entry name" value="Glutathione_Transferase_(cytos"/>
    <property type="match status" value="1"/>
</dbReference>
<dbReference type="AlphaFoldDB" id="A0A327Y6Y0"/>
<dbReference type="OrthoDB" id="5740960at2"/>
<dbReference type="SUPFAM" id="SSF52833">
    <property type="entry name" value="Thioredoxin-like"/>
    <property type="match status" value="1"/>
</dbReference>
<dbReference type="GO" id="GO:0016740">
    <property type="term" value="F:transferase activity"/>
    <property type="evidence" value="ECO:0007669"/>
    <property type="project" value="UniProtKB-KW"/>
</dbReference>
<comment type="caution">
    <text evidence="2">The sequence shown here is derived from an EMBL/GenBank/DDBJ whole genome shotgun (WGS) entry which is preliminary data.</text>
</comment>